<evidence type="ECO:0000313" key="10">
    <source>
        <dbReference type="Proteomes" id="UP000593564"/>
    </source>
</evidence>
<evidence type="ECO:0000256" key="1">
    <source>
        <dbReference type="ARBA" id="ARBA00004370"/>
    </source>
</evidence>
<evidence type="ECO:0000313" key="9">
    <source>
        <dbReference type="EMBL" id="KAF5955296.1"/>
    </source>
</evidence>
<evidence type="ECO:0000256" key="3">
    <source>
        <dbReference type="ARBA" id="ARBA00022989"/>
    </source>
</evidence>
<dbReference type="AlphaFoldDB" id="A0A7J7HTB7"/>
<comment type="subcellular location">
    <subcellularLocation>
        <location evidence="1">Membrane</location>
    </subcellularLocation>
</comment>
<dbReference type="GO" id="GO:0016020">
    <property type="term" value="C:membrane"/>
    <property type="evidence" value="ECO:0007669"/>
    <property type="project" value="UniProtKB-SubCell"/>
</dbReference>
<comment type="caution">
    <text evidence="9">The sequence shown here is derived from an EMBL/GenBank/DDBJ whole genome shotgun (WGS) entry which is preliminary data.</text>
</comment>
<feature type="domain" description="Endoplasmic reticulum vesicle transporter C-terminal" evidence="7">
    <location>
        <begin position="164"/>
        <end position="379"/>
    </location>
</feature>
<dbReference type="GO" id="GO:0005783">
    <property type="term" value="C:endoplasmic reticulum"/>
    <property type="evidence" value="ECO:0007669"/>
    <property type="project" value="TreeGrafter"/>
</dbReference>
<evidence type="ECO:0000256" key="2">
    <source>
        <dbReference type="ARBA" id="ARBA00022692"/>
    </source>
</evidence>
<feature type="region of interest" description="Disordered" evidence="5">
    <location>
        <begin position="1"/>
        <end position="24"/>
    </location>
</feature>
<feature type="domain" description="Endoplasmic reticulum vesicle transporter N-terminal" evidence="8">
    <location>
        <begin position="76"/>
        <end position="140"/>
    </location>
</feature>
<dbReference type="InterPro" id="IPR045888">
    <property type="entry name" value="Erv"/>
</dbReference>
<feature type="transmembrane region" description="Helical" evidence="6">
    <location>
        <begin position="357"/>
        <end position="383"/>
    </location>
</feature>
<protein>
    <recommendedName>
        <fullName evidence="11">Endoplasmic reticulum vesicle transporter C-terminal domain-containing protein</fullName>
    </recommendedName>
</protein>
<evidence type="ECO:0000259" key="7">
    <source>
        <dbReference type="Pfam" id="PF07970"/>
    </source>
</evidence>
<dbReference type="GO" id="GO:0030134">
    <property type="term" value="C:COPII-coated ER to Golgi transport vesicle"/>
    <property type="evidence" value="ECO:0007669"/>
    <property type="project" value="TreeGrafter"/>
</dbReference>
<evidence type="ECO:0000259" key="8">
    <source>
        <dbReference type="Pfam" id="PF13850"/>
    </source>
</evidence>
<feature type="transmembrane region" description="Helical" evidence="6">
    <location>
        <begin position="94"/>
        <end position="112"/>
    </location>
</feature>
<dbReference type="PANTHER" id="PTHR10984:SF82">
    <property type="entry name" value="ENDOPLASMIC RETICULUM VESICLE TRANSPORTER PROTEIN"/>
    <property type="match status" value="1"/>
</dbReference>
<evidence type="ECO:0000256" key="5">
    <source>
        <dbReference type="SAM" id="MobiDB-lite"/>
    </source>
</evidence>
<dbReference type="Pfam" id="PF07970">
    <property type="entry name" value="COPIIcoated_ERV"/>
    <property type="match status" value="1"/>
</dbReference>
<dbReference type="Pfam" id="PF13850">
    <property type="entry name" value="ERGIC_N"/>
    <property type="match status" value="1"/>
</dbReference>
<accession>A0A7J7HTB7</accession>
<keyword evidence="4 6" id="KW-0472">Membrane</keyword>
<organism evidence="9 10">
    <name type="scientific">Camellia sinensis</name>
    <name type="common">Tea plant</name>
    <name type="synonym">Thea sinensis</name>
    <dbReference type="NCBI Taxonomy" id="4442"/>
    <lineage>
        <taxon>Eukaryota</taxon>
        <taxon>Viridiplantae</taxon>
        <taxon>Streptophyta</taxon>
        <taxon>Embryophyta</taxon>
        <taxon>Tracheophyta</taxon>
        <taxon>Spermatophyta</taxon>
        <taxon>Magnoliopsida</taxon>
        <taxon>eudicotyledons</taxon>
        <taxon>Gunneridae</taxon>
        <taxon>Pentapetalae</taxon>
        <taxon>asterids</taxon>
        <taxon>Ericales</taxon>
        <taxon>Theaceae</taxon>
        <taxon>Camellia</taxon>
    </lineage>
</organism>
<proteinExistence type="predicted"/>
<evidence type="ECO:0000256" key="6">
    <source>
        <dbReference type="SAM" id="Phobius"/>
    </source>
</evidence>
<keyword evidence="10" id="KW-1185">Reference proteome</keyword>
<gene>
    <name evidence="9" type="ORF">HYC85_008152</name>
</gene>
<reference evidence="9 10" key="2">
    <citation type="submission" date="2020-07" db="EMBL/GenBank/DDBJ databases">
        <title>Genome assembly of wild tea tree DASZ reveals pedigree and selection history of tea varieties.</title>
        <authorList>
            <person name="Zhang W."/>
        </authorList>
    </citation>
    <scope>NUCLEOTIDE SEQUENCE [LARGE SCALE GENOMIC DNA]</scope>
    <source>
        <strain evidence="10">cv. G240</strain>
        <tissue evidence="9">Leaf</tissue>
    </source>
</reference>
<evidence type="ECO:0000256" key="4">
    <source>
        <dbReference type="ARBA" id="ARBA00023136"/>
    </source>
</evidence>
<keyword evidence="3 6" id="KW-1133">Transmembrane helix</keyword>
<evidence type="ECO:0008006" key="11">
    <source>
        <dbReference type="Google" id="ProtNLM"/>
    </source>
</evidence>
<dbReference type="Proteomes" id="UP000593564">
    <property type="component" value="Unassembled WGS sequence"/>
</dbReference>
<reference evidence="10" key="1">
    <citation type="journal article" date="2020" name="Nat. Commun.">
        <title>Genome assembly of wild tea tree DASZ reveals pedigree and selection history of tea varieties.</title>
        <authorList>
            <person name="Zhang W."/>
            <person name="Zhang Y."/>
            <person name="Qiu H."/>
            <person name="Guo Y."/>
            <person name="Wan H."/>
            <person name="Zhang X."/>
            <person name="Scossa F."/>
            <person name="Alseekh S."/>
            <person name="Zhang Q."/>
            <person name="Wang P."/>
            <person name="Xu L."/>
            <person name="Schmidt M.H."/>
            <person name="Jia X."/>
            <person name="Li D."/>
            <person name="Zhu A."/>
            <person name="Guo F."/>
            <person name="Chen W."/>
            <person name="Ni D."/>
            <person name="Usadel B."/>
            <person name="Fernie A.R."/>
            <person name="Wen W."/>
        </authorList>
    </citation>
    <scope>NUCLEOTIDE SEQUENCE [LARGE SCALE GENOMIC DNA]</scope>
    <source>
        <strain evidence="10">cv. G240</strain>
    </source>
</reference>
<sequence>MKSAKPPRFPKLTKELGRPSRPDFSPVERPIPFVIWVSDAVDSNRWDSGATCQEMTGSGYGAQRQIEEMDTIMGKIRSLDAYPKINEDFYSRTLSGGVITLVSSIVMLLLFISELRLYLHAFTETQLVVDTSRGETLRINKHDIFKKRIDAHGNVIEERQEGIGAPKSDNDCCNSCEDVREAYRKKGWAISNPDMIDQCKREGFLQRIKDEEGEGCNIYGFLEVNKVAGNFHFAPGKSFHQAGVHVHDLLAFQKDTFNISHKINRLTFGEYFPGVVNPLDRVQWTQESPSGMYQYFIKVVPTVYTDVSGRTIQSNQFSVTEHFRSAEAGRLLSLPGVFFFYDLSPIKVTFTEGHISFLHFLTNVCAIIGGVFTVSGILDSFIYHGQRAIKKKMELGKFS</sequence>
<dbReference type="PANTHER" id="PTHR10984">
    <property type="entry name" value="ENDOPLASMIC RETICULUM-GOLGI INTERMEDIATE COMPARTMENT PROTEIN"/>
    <property type="match status" value="1"/>
</dbReference>
<dbReference type="InterPro" id="IPR039542">
    <property type="entry name" value="Erv_N"/>
</dbReference>
<name>A0A7J7HTB7_CAMSI</name>
<feature type="compositionally biased region" description="Basic and acidic residues" evidence="5">
    <location>
        <begin position="12"/>
        <end position="21"/>
    </location>
</feature>
<dbReference type="InterPro" id="IPR012936">
    <property type="entry name" value="Erv_C"/>
</dbReference>
<dbReference type="EMBL" id="JACBKZ010000003">
    <property type="protein sequence ID" value="KAF5955296.1"/>
    <property type="molecule type" value="Genomic_DNA"/>
</dbReference>
<keyword evidence="2 6" id="KW-0812">Transmembrane</keyword>